<dbReference type="RefSeq" id="XP_065675264.1">
    <property type="nucleotide sequence ID" value="XM_065819192.1"/>
</dbReference>
<dbReference type="PANTHER" id="PTHR31912">
    <property type="entry name" value="IP13529P"/>
    <property type="match status" value="1"/>
</dbReference>
<proteinExistence type="predicted"/>
<evidence type="ECO:0000313" key="2">
    <source>
        <dbReference type="RefSeq" id="XP_065675264.1"/>
    </source>
</evidence>
<organism evidence="1 3">
    <name type="scientific">Hydra vulgaris</name>
    <name type="common">Hydra</name>
    <name type="synonym">Hydra attenuata</name>
    <dbReference type="NCBI Taxonomy" id="6087"/>
    <lineage>
        <taxon>Eukaryota</taxon>
        <taxon>Metazoa</taxon>
        <taxon>Cnidaria</taxon>
        <taxon>Hydrozoa</taxon>
        <taxon>Hydroidolina</taxon>
        <taxon>Anthoathecata</taxon>
        <taxon>Aplanulata</taxon>
        <taxon>Hydridae</taxon>
        <taxon>Hydra</taxon>
    </lineage>
</organism>
<evidence type="ECO:0000313" key="1">
    <source>
        <dbReference type="Proteomes" id="UP001652625"/>
    </source>
</evidence>
<dbReference type="PANTHER" id="PTHR31912:SF34">
    <property type="entry name" value="NOTOCHORD-RELATED PROTEIN"/>
    <property type="match status" value="1"/>
</dbReference>
<gene>
    <name evidence="2 3 4" type="primary">LOC136091532</name>
</gene>
<protein>
    <submittedName>
        <fullName evidence="2 3">Uncharacterized protein LOC136091532</fullName>
    </submittedName>
</protein>
<accession>A0ABM4DL53</accession>
<dbReference type="RefSeq" id="XP_065675266.1">
    <property type="nucleotide sequence ID" value="XM_065819194.1"/>
</dbReference>
<name>A0ABM4DL53_HYDVU</name>
<dbReference type="Proteomes" id="UP001652625">
    <property type="component" value="Chromosome 15"/>
</dbReference>
<sequence length="692" mass="79640">MISHLKLHGEEGSVVCENCFSKFKSVKDFKLHNKNCFAPFDTEIEVINNNIDFNIEKPDDFQFLNENRKDQLASLALHLRGKYRCSENVVNIIFSNLQNIFNNKSQNEEISTICKQLSTEYFRTRYFQTAFKMPQIQLVSKNSLHGCFIPFKEILQFIFTSNEYDKFLEYSSEISISLYSDDLGVTNPIGKSRGKHKLWVLYFQLLNIPQCCLSKSFSIFPLAITGSKSVKVKSFMKSLLLDLVQSLNELSLIDSSTLTNAKGKKFIVKLKHFIGDSLTCNAIAGFKEGFSKKVVRCCRVCNSTRSEMLVYNKHSQCKVRNLEEHKIRVKELGNPSLPRVERLKWSKLYGFQSNSILSEIKEFDVTKQVLFDPMHDLLEGVIPLQIELYLNHGVLKGFFTIDSLNDFVKLFQYPKDSEKPPVIVDLVIKGKFGSAQVLSICRILPIFLRSITIDCHFLCLIKLLHILKMCLSPVTTEAYFISLEEAIAAHHTLFMNLYPDKFIPKLHFLIHYPQQSRQFGPLRYHMCMAFERKHQVIKNIRHFNFKNMPYSAMKSMVLNTVASFYNSFGEINNGVLCELNQVTLKKNIVTCIRINGIKYCPESSLWFHDGFQSSAYIIKEIQEKGEKTAFITSQLQCLTYNVLRGFFTAVEDDTVPFKTIAAEGLAFPWPAFYFKEGDIFYVVPPALPVLII</sequence>
<dbReference type="RefSeq" id="XP_065675267.1">
    <property type="nucleotide sequence ID" value="XM_065819195.1"/>
</dbReference>
<reference evidence="2 3" key="1">
    <citation type="submission" date="2025-05" db="UniProtKB">
        <authorList>
            <consortium name="RefSeq"/>
        </authorList>
    </citation>
    <scope>IDENTIFICATION</scope>
</reference>
<dbReference type="GeneID" id="136091532"/>
<keyword evidence="1" id="KW-1185">Reference proteome</keyword>
<evidence type="ECO:0000313" key="3">
    <source>
        <dbReference type="RefSeq" id="XP_065675266.1"/>
    </source>
</evidence>
<evidence type="ECO:0000313" key="4">
    <source>
        <dbReference type="RefSeq" id="XP_065675267.1"/>
    </source>
</evidence>